<evidence type="ECO:0000256" key="4">
    <source>
        <dbReference type="ARBA" id="ARBA00023136"/>
    </source>
</evidence>
<keyword evidence="2 5" id="KW-0812">Transmembrane</keyword>
<dbReference type="EMBL" id="JADFFM010000001">
    <property type="protein sequence ID" value="MBE9666883.1"/>
    <property type="molecule type" value="Genomic_DNA"/>
</dbReference>
<feature type="transmembrane region" description="Helical" evidence="5">
    <location>
        <begin position="90"/>
        <end position="108"/>
    </location>
</feature>
<evidence type="ECO:0000256" key="1">
    <source>
        <dbReference type="ARBA" id="ARBA00004141"/>
    </source>
</evidence>
<keyword evidence="3 5" id="KW-1133">Transmembrane helix</keyword>
<organism evidence="7 8">
    <name type="scientific">Mucilaginibacter boryungensis</name>
    <dbReference type="NCBI Taxonomy" id="768480"/>
    <lineage>
        <taxon>Bacteria</taxon>
        <taxon>Pseudomonadati</taxon>
        <taxon>Bacteroidota</taxon>
        <taxon>Sphingobacteriia</taxon>
        <taxon>Sphingobacteriales</taxon>
        <taxon>Sphingobacteriaceae</taxon>
        <taxon>Mucilaginibacter</taxon>
    </lineage>
</organism>
<accession>A0ABR9XIP5</accession>
<name>A0ABR9XIP5_9SPHI</name>
<protein>
    <submittedName>
        <fullName evidence="7">GtrA family protein</fullName>
    </submittedName>
</protein>
<evidence type="ECO:0000256" key="5">
    <source>
        <dbReference type="SAM" id="Phobius"/>
    </source>
</evidence>
<evidence type="ECO:0000313" key="8">
    <source>
        <dbReference type="Proteomes" id="UP000632774"/>
    </source>
</evidence>
<feature type="transmembrane region" description="Helical" evidence="5">
    <location>
        <begin position="55"/>
        <end position="78"/>
    </location>
</feature>
<reference evidence="7 8" key="1">
    <citation type="submission" date="2020-10" db="EMBL/GenBank/DDBJ databases">
        <title>Mucilaginibacter mali sp. nov., isolated from rhizosphere soil of apple orchard.</title>
        <authorList>
            <person name="Lee J.-S."/>
            <person name="Kim H.S."/>
            <person name="Kim J.-S."/>
        </authorList>
    </citation>
    <scope>NUCLEOTIDE SEQUENCE [LARGE SCALE GENOMIC DNA]</scope>
    <source>
        <strain evidence="7 8">KCTC 23157</strain>
    </source>
</reference>
<feature type="transmembrane region" description="Helical" evidence="5">
    <location>
        <begin position="120"/>
        <end position="138"/>
    </location>
</feature>
<proteinExistence type="predicted"/>
<dbReference type="Pfam" id="PF04138">
    <property type="entry name" value="GtrA_DPMS_TM"/>
    <property type="match status" value="1"/>
</dbReference>
<comment type="subcellular location">
    <subcellularLocation>
        <location evidence="1">Membrane</location>
        <topology evidence="1">Multi-pass membrane protein</topology>
    </subcellularLocation>
</comment>
<comment type="caution">
    <text evidence="7">The sequence shown here is derived from an EMBL/GenBank/DDBJ whole genome shotgun (WGS) entry which is preliminary data.</text>
</comment>
<dbReference type="Proteomes" id="UP000632774">
    <property type="component" value="Unassembled WGS sequence"/>
</dbReference>
<evidence type="ECO:0000256" key="3">
    <source>
        <dbReference type="ARBA" id="ARBA00022989"/>
    </source>
</evidence>
<evidence type="ECO:0000259" key="6">
    <source>
        <dbReference type="Pfam" id="PF04138"/>
    </source>
</evidence>
<keyword evidence="4 5" id="KW-0472">Membrane</keyword>
<sequence>MPQSLIKRLSKNQVARFVLSAGLGFLVDIICFYLFYHNIFEQKYYNVFNARLRNFTLSLAVSFFAGVMVNFLMTRYIVFTESKTSFSKQFFRFTAVAVIGFFANQFLLELAVNDLNMYPPLARPLAALSLFFASFFIHKAFSFSLSLRHHAGTDTEPSSSNI</sequence>
<dbReference type="RefSeq" id="WP_194106246.1">
    <property type="nucleotide sequence ID" value="NZ_JADFFM010000001.1"/>
</dbReference>
<evidence type="ECO:0000256" key="2">
    <source>
        <dbReference type="ARBA" id="ARBA00022692"/>
    </source>
</evidence>
<dbReference type="InterPro" id="IPR007267">
    <property type="entry name" value="GtrA_DPMS_TM"/>
</dbReference>
<evidence type="ECO:0000313" key="7">
    <source>
        <dbReference type="EMBL" id="MBE9666883.1"/>
    </source>
</evidence>
<feature type="domain" description="GtrA/DPMS transmembrane" evidence="6">
    <location>
        <begin position="16"/>
        <end position="143"/>
    </location>
</feature>
<feature type="transmembrane region" description="Helical" evidence="5">
    <location>
        <begin position="14"/>
        <end position="35"/>
    </location>
</feature>
<keyword evidence="8" id="KW-1185">Reference proteome</keyword>
<gene>
    <name evidence="7" type="ORF">IRJ18_10970</name>
</gene>